<evidence type="ECO:0000313" key="1">
    <source>
        <dbReference type="EMBL" id="PIR47714.1"/>
    </source>
</evidence>
<gene>
    <name evidence="1" type="ORF">COV06_01825</name>
</gene>
<evidence type="ECO:0008006" key="3">
    <source>
        <dbReference type="Google" id="ProtNLM"/>
    </source>
</evidence>
<dbReference type="SUPFAM" id="SSF52833">
    <property type="entry name" value="Thioredoxin-like"/>
    <property type="match status" value="1"/>
</dbReference>
<reference evidence="1 2" key="1">
    <citation type="submission" date="2017-09" db="EMBL/GenBank/DDBJ databases">
        <title>Depth-based differentiation of microbial function through sediment-hosted aquifers and enrichment of novel symbionts in the deep terrestrial subsurface.</title>
        <authorList>
            <person name="Probst A.J."/>
            <person name="Ladd B."/>
            <person name="Jarett J.K."/>
            <person name="Geller-Mcgrath D.E."/>
            <person name="Sieber C.M."/>
            <person name="Emerson J.B."/>
            <person name="Anantharaman K."/>
            <person name="Thomas B.C."/>
            <person name="Malmstrom R."/>
            <person name="Stieglmeier M."/>
            <person name="Klingl A."/>
            <person name="Woyke T."/>
            <person name="Ryan C.M."/>
            <person name="Banfield J.F."/>
        </authorList>
    </citation>
    <scope>NUCLEOTIDE SEQUENCE [LARGE SCALE GENOMIC DNA]</scope>
    <source>
        <strain evidence="1">CG10_big_fil_rev_8_21_14_0_10_50_16</strain>
    </source>
</reference>
<protein>
    <recommendedName>
        <fullName evidence="3">Ferredoxin</fullName>
    </recommendedName>
</protein>
<dbReference type="InterPro" id="IPR036249">
    <property type="entry name" value="Thioredoxin-like_sf"/>
</dbReference>
<dbReference type="EMBL" id="PCYM01000002">
    <property type="protein sequence ID" value="PIR47714.1"/>
    <property type="molecule type" value="Genomic_DNA"/>
</dbReference>
<comment type="caution">
    <text evidence="1">The sequence shown here is derived from an EMBL/GenBank/DDBJ whole genome shotgun (WGS) entry which is preliminary data.</text>
</comment>
<dbReference type="Proteomes" id="UP000230084">
    <property type="component" value="Unassembled WGS sequence"/>
</dbReference>
<dbReference type="CDD" id="cd02980">
    <property type="entry name" value="TRX_Fd_family"/>
    <property type="match status" value="1"/>
</dbReference>
<dbReference type="Gene3D" id="3.40.30.10">
    <property type="entry name" value="Glutaredoxin"/>
    <property type="match status" value="1"/>
</dbReference>
<accession>A0A2H0RNZ1</accession>
<organism evidence="1 2">
    <name type="scientific">Candidatus Uhrbacteria bacterium CG10_big_fil_rev_8_21_14_0_10_50_16</name>
    <dbReference type="NCBI Taxonomy" id="1975039"/>
    <lineage>
        <taxon>Bacteria</taxon>
        <taxon>Candidatus Uhriibacteriota</taxon>
    </lineage>
</organism>
<name>A0A2H0RNZ1_9BACT</name>
<dbReference type="AlphaFoldDB" id="A0A2H0RNZ1"/>
<evidence type="ECO:0000313" key="2">
    <source>
        <dbReference type="Proteomes" id="UP000230084"/>
    </source>
</evidence>
<sequence>MQRGAEEVYDALKLGFAEAAFDIRVSRTGCLGQCSTGVTVVVMPDNVWLGDVRVEDVPELVRLYSGEAPSLDTMMDF</sequence>
<proteinExistence type="predicted"/>